<accession>A0A2A7BPS5</accession>
<name>A0A2A7BPS5_9BACI</name>
<organism evidence="2 3">
    <name type="scientific">Bacillus wiedmannii</name>
    <dbReference type="NCBI Taxonomy" id="1890302"/>
    <lineage>
        <taxon>Bacteria</taxon>
        <taxon>Bacillati</taxon>
        <taxon>Bacillota</taxon>
        <taxon>Bacilli</taxon>
        <taxon>Bacillales</taxon>
        <taxon>Bacillaceae</taxon>
        <taxon>Bacillus</taxon>
        <taxon>Bacillus cereus group</taxon>
    </lineage>
</organism>
<dbReference type="EMBL" id="NVPQ01000047">
    <property type="protein sequence ID" value="PDY40349.1"/>
    <property type="molecule type" value="Genomic_DNA"/>
</dbReference>
<proteinExistence type="predicted"/>
<dbReference type="AlphaFoldDB" id="A0A2A7BPS5"/>
<reference evidence="2 3" key="1">
    <citation type="submission" date="2017-09" db="EMBL/GenBank/DDBJ databases">
        <title>Large-scale bioinformatics analysis of Bacillus genomes uncovers conserved roles of natural products in bacterial physiology.</title>
        <authorList>
            <consortium name="Agbiome Team Llc"/>
            <person name="Bleich R.M."/>
            <person name="Grubbs K.J."/>
            <person name="Santa Maria K.C."/>
            <person name="Allen S.E."/>
            <person name="Farag S."/>
            <person name="Shank E.A."/>
            <person name="Bowers A."/>
        </authorList>
    </citation>
    <scope>NUCLEOTIDE SEQUENCE [LARGE SCALE GENOMIC DNA]</scope>
    <source>
        <strain evidence="2 3">AFS098222</strain>
    </source>
</reference>
<feature type="domain" description="DUF4097" evidence="1">
    <location>
        <begin position="40"/>
        <end position="287"/>
    </location>
</feature>
<sequence length="289" mass="32179">MKKIIVIAILFITIASVVFGFKVFQGKDFKKEKSFEINHIKEIEVDNENWDIEFKSTDSNKIVISVQGQQVDKEIDPVKIENDENKIVIKQKQKVTSVFNGFTFRKKNSISIAIPKKEIDKIVLNNKSGDVKIRDIVVKNIVTKGKSGDEMITGLSAEKSEFIFESGDLMLKDSSLQEVNITSTTGDNYVKNVKNENMNITSISGEVLLKDMTEGKSLFIETKSGDIGVQYKGVPASLKLTAKSNSTDVMIDLKGLKKDKNTEKIKEGTIGDAKNEAKILSETGVIYID</sequence>
<protein>
    <recommendedName>
        <fullName evidence="1">DUF4097 domain-containing protein</fullName>
    </recommendedName>
</protein>
<gene>
    <name evidence="2" type="ORF">COO17_17705</name>
</gene>
<dbReference type="InterPro" id="IPR025164">
    <property type="entry name" value="Toastrack_DUF4097"/>
</dbReference>
<dbReference type="Proteomes" id="UP000220111">
    <property type="component" value="Unassembled WGS sequence"/>
</dbReference>
<evidence type="ECO:0000313" key="2">
    <source>
        <dbReference type="EMBL" id="PDY40349.1"/>
    </source>
</evidence>
<evidence type="ECO:0000313" key="3">
    <source>
        <dbReference type="Proteomes" id="UP000220111"/>
    </source>
</evidence>
<dbReference type="Pfam" id="PF13349">
    <property type="entry name" value="DUF4097"/>
    <property type="match status" value="1"/>
</dbReference>
<evidence type="ECO:0000259" key="1">
    <source>
        <dbReference type="Pfam" id="PF13349"/>
    </source>
</evidence>
<comment type="caution">
    <text evidence="2">The sequence shown here is derived from an EMBL/GenBank/DDBJ whole genome shotgun (WGS) entry which is preliminary data.</text>
</comment>